<gene>
    <name evidence="1" type="ORF">O0554_17235</name>
</gene>
<reference evidence="1" key="1">
    <citation type="submission" date="2022-09" db="EMBL/GenBank/DDBJ databases">
        <title>Genome analysis and characterization of larvicidal activity of Brevibacillus strains.</title>
        <authorList>
            <person name="Patrusheva E.V."/>
            <person name="Izotova A.O."/>
            <person name="Toshchakov S.V."/>
            <person name="Sineoky S.P."/>
        </authorList>
    </citation>
    <scope>NUCLEOTIDE SEQUENCE</scope>
    <source>
        <strain evidence="1">VKPM_B-13247</strain>
    </source>
</reference>
<dbReference type="EMBL" id="JAPTNE010000023">
    <property type="protein sequence ID" value="MCZ0808631.1"/>
    <property type="molecule type" value="Genomic_DNA"/>
</dbReference>
<proteinExistence type="predicted"/>
<evidence type="ECO:0000313" key="1">
    <source>
        <dbReference type="EMBL" id="MCZ0808631.1"/>
    </source>
</evidence>
<dbReference type="RefSeq" id="WP_258434138.1">
    <property type="nucleotide sequence ID" value="NZ_JANSGW010000023.1"/>
</dbReference>
<dbReference type="Proteomes" id="UP001077662">
    <property type="component" value="Unassembled WGS sequence"/>
</dbReference>
<comment type="caution">
    <text evidence="1">The sequence shown here is derived from an EMBL/GenBank/DDBJ whole genome shotgun (WGS) entry which is preliminary data.</text>
</comment>
<organism evidence="1 2">
    <name type="scientific">Brevibacillus laterosporus</name>
    <name type="common">Bacillus laterosporus</name>
    <dbReference type="NCBI Taxonomy" id="1465"/>
    <lineage>
        <taxon>Bacteria</taxon>
        <taxon>Bacillati</taxon>
        <taxon>Bacillota</taxon>
        <taxon>Bacilli</taxon>
        <taxon>Bacillales</taxon>
        <taxon>Paenibacillaceae</taxon>
        <taxon>Brevibacillus</taxon>
    </lineage>
</organism>
<protein>
    <submittedName>
        <fullName evidence="1">Uncharacterized protein</fullName>
    </submittedName>
</protein>
<sequence>MDDFRNEVCIIDDKIVKKCIGQDFLLRKLYFELDADKAELDCEMYETPTFEIDAWRARILTAEEIANLALYGNLSGKGECLCEK</sequence>
<accession>A0AAP3DIS7</accession>
<evidence type="ECO:0000313" key="2">
    <source>
        <dbReference type="Proteomes" id="UP001077662"/>
    </source>
</evidence>
<name>A0AAP3DIS7_BRELA</name>
<dbReference type="AlphaFoldDB" id="A0AAP3DIS7"/>